<accession>A0A4Y2KQH9</accession>
<protein>
    <submittedName>
        <fullName evidence="1">Uncharacterized protein</fullName>
    </submittedName>
</protein>
<proteinExistence type="predicted"/>
<name>A0A4Y2KQH9_ARAVE</name>
<reference evidence="1 2" key="1">
    <citation type="journal article" date="2019" name="Sci. Rep.">
        <title>Orb-weaving spider Araneus ventricosus genome elucidates the spidroin gene catalogue.</title>
        <authorList>
            <person name="Kono N."/>
            <person name="Nakamura H."/>
            <person name="Ohtoshi R."/>
            <person name="Moran D.A.P."/>
            <person name="Shinohara A."/>
            <person name="Yoshida Y."/>
            <person name="Fujiwara M."/>
            <person name="Mori M."/>
            <person name="Tomita M."/>
            <person name="Arakawa K."/>
        </authorList>
    </citation>
    <scope>NUCLEOTIDE SEQUENCE [LARGE SCALE GENOMIC DNA]</scope>
</reference>
<evidence type="ECO:0000313" key="2">
    <source>
        <dbReference type="Proteomes" id="UP000499080"/>
    </source>
</evidence>
<dbReference type="EMBL" id="BGPR01115607">
    <property type="protein sequence ID" value="GBN04518.1"/>
    <property type="molecule type" value="Genomic_DNA"/>
</dbReference>
<organism evidence="1 2">
    <name type="scientific">Araneus ventricosus</name>
    <name type="common">Orbweaver spider</name>
    <name type="synonym">Epeira ventricosa</name>
    <dbReference type="NCBI Taxonomy" id="182803"/>
    <lineage>
        <taxon>Eukaryota</taxon>
        <taxon>Metazoa</taxon>
        <taxon>Ecdysozoa</taxon>
        <taxon>Arthropoda</taxon>
        <taxon>Chelicerata</taxon>
        <taxon>Arachnida</taxon>
        <taxon>Araneae</taxon>
        <taxon>Araneomorphae</taxon>
        <taxon>Entelegynae</taxon>
        <taxon>Araneoidea</taxon>
        <taxon>Araneidae</taxon>
        <taxon>Araneus</taxon>
    </lineage>
</organism>
<keyword evidence="2" id="KW-1185">Reference proteome</keyword>
<dbReference type="Proteomes" id="UP000499080">
    <property type="component" value="Unassembled WGS sequence"/>
</dbReference>
<gene>
    <name evidence="1" type="ORF">AVEN_15627_1</name>
</gene>
<dbReference type="AlphaFoldDB" id="A0A4Y2KQH9"/>
<evidence type="ECO:0000313" key="1">
    <source>
        <dbReference type="EMBL" id="GBN04518.1"/>
    </source>
</evidence>
<sequence>MWKRLLVSGLRRAILWMFRESLASSFRRCHQRRDTQLHEVDGLYGFERLLAYSMKCETSKIASLEGLYVPIRIEDNAGKRKDEKFKSLLGALEKFWRYFAAGRRAPLDGTECDLVEVL</sequence>
<comment type="caution">
    <text evidence="1">The sequence shown here is derived from an EMBL/GenBank/DDBJ whole genome shotgun (WGS) entry which is preliminary data.</text>
</comment>